<evidence type="ECO:0000259" key="7">
    <source>
        <dbReference type="Pfam" id="PF01386"/>
    </source>
</evidence>
<dbReference type="InterPro" id="IPR011035">
    <property type="entry name" value="Ribosomal_bL25/Gln-tRNA_synth"/>
</dbReference>
<dbReference type="STRING" id="1802438.A2571_03250"/>
<keyword evidence="1 5" id="KW-0699">rRNA-binding</keyword>
<evidence type="ECO:0000259" key="8">
    <source>
        <dbReference type="Pfam" id="PF14693"/>
    </source>
</evidence>
<reference evidence="9 10" key="1">
    <citation type="journal article" date="2016" name="Nat. Commun.">
        <title>Thousands of microbial genomes shed light on interconnected biogeochemical processes in an aquifer system.</title>
        <authorList>
            <person name="Anantharaman K."/>
            <person name="Brown C.T."/>
            <person name="Hug L.A."/>
            <person name="Sharon I."/>
            <person name="Castelle C.J."/>
            <person name="Probst A.J."/>
            <person name="Thomas B.C."/>
            <person name="Singh A."/>
            <person name="Wilkins M.J."/>
            <person name="Karaoz U."/>
            <person name="Brodie E.L."/>
            <person name="Williams K.H."/>
            <person name="Hubbard S.S."/>
            <person name="Banfield J.F."/>
        </authorList>
    </citation>
    <scope>NUCLEOTIDE SEQUENCE [LARGE SCALE GENOMIC DNA]</scope>
</reference>
<dbReference type="AlphaFoldDB" id="A0A1G2QCN7"/>
<name>A0A1G2QCN7_9BACT</name>
<comment type="function">
    <text evidence="5">This is one of the proteins that binds to the 5S RNA in the ribosome where it forms part of the central protuberance.</text>
</comment>
<dbReference type="CDD" id="cd00495">
    <property type="entry name" value="Ribosomal_L25_TL5_CTC"/>
    <property type="match status" value="1"/>
</dbReference>
<evidence type="ECO:0000256" key="3">
    <source>
        <dbReference type="ARBA" id="ARBA00022980"/>
    </source>
</evidence>
<dbReference type="PANTHER" id="PTHR33284">
    <property type="entry name" value="RIBOSOMAL PROTEIN L25/GLN-TRNA SYNTHETASE, ANTI-CODON-BINDING DOMAIN-CONTAINING PROTEIN"/>
    <property type="match status" value="1"/>
</dbReference>
<comment type="subunit">
    <text evidence="5">Part of the 50S ribosomal subunit; part of the 5S rRNA/L5/L18/L25 subcomplex. Contacts the 5S rRNA. Binds to the 5S rRNA independently of L5 and L18.</text>
</comment>
<gene>
    <name evidence="5" type="primary">rplY</name>
    <name evidence="5" type="synonym">ctc</name>
    <name evidence="9" type="ORF">A2571_03250</name>
</gene>
<dbReference type="GO" id="GO:0003735">
    <property type="term" value="F:structural constituent of ribosome"/>
    <property type="evidence" value="ECO:0007669"/>
    <property type="project" value="InterPro"/>
</dbReference>
<dbReference type="InterPro" id="IPR029751">
    <property type="entry name" value="Ribosomal_L25_dom"/>
</dbReference>
<dbReference type="SUPFAM" id="SSF50715">
    <property type="entry name" value="Ribosomal protein L25-like"/>
    <property type="match status" value="1"/>
</dbReference>
<feature type="domain" description="Large ribosomal subunit protein bL25 L25" evidence="7">
    <location>
        <begin position="4"/>
        <end position="89"/>
    </location>
</feature>
<evidence type="ECO:0000313" key="10">
    <source>
        <dbReference type="Proteomes" id="UP000177043"/>
    </source>
</evidence>
<protein>
    <recommendedName>
        <fullName evidence="5">Large ribosomal subunit protein bL25</fullName>
    </recommendedName>
    <alternativeName>
        <fullName evidence="5">General stress protein CTC</fullName>
    </alternativeName>
</protein>
<proteinExistence type="inferred from homology"/>
<keyword evidence="2 5" id="KW-0694">RNA-binding</keyword>
<dbReference type="EMBL" id="MHTJ01000004">
    <property type="protein sequence ID" value="OHA58247.1"/>
    <property type="molecule type" value="Genomic_DNA"/>
</dbReference>
<dbReference type="Proteomes" id="UP000177043">
    <property type="component" value="Unassembled WGS sequence"/>
</dbReference>
<evidence type="ECO:0000256" key="1">
    <source>
        <dbReference type="ARBA" id="ARBA00022730"/>
    </source>
</evidence>
<dbReference type="PANTHER" id="PTHR33284:SF1">
    <property type="entry name" value="RIBOSOMAL PROTEIN L25_GLN-TRNA SYNTHETASE, ANTI-CODON-BINDING DOMAIN-CONTAINING PROTEIN"/>
    <property type="match status" value="1"/>
</dbReference>
<dbReference type="InterPro" id="IPR037121">
    <property type="entry name" value="Ribosomal_bL25_C"/>
</dbReference>
<keyword evidence="4 5" id="KW-0687">Ribonucleoprotein</keyword>
<keyword evidence="3 5" id="KW-0689">Ribosomal protein</keyword>
<dbReference type="NCBIfam" id="TIGR00731">
    <property type="entry name" value="bL25_bact_ctc"/>
    <property type="match status" value="1"/>
</dbReference>
<dbReference type="Gene3D" id="2.170.120.20">
    <property type="entry name" value="Ribosomal protein L25, beta domain"/>
    <property type="match status" value="1"/>
</dbReference>
<evidence type="ECO:0000256" key="2">
    <source>
        <dbReference type="ARBA" id="ARBA00022884"/>
    </source>
</evidence>
<feature type="region of interest" description="Disordered" evidence="6">
    <location>
        <begin position="188"/>
        <end position="220"/>
    </location>
</feature>
<comment type="similarity">
    <text evidence="5">Belongs to the bacterial ribosomal protein bL25 family. CTC subfamily.</text>
</comment>
<comment type="caution">
    <text evidence="9">The sequence shown here is derived from an EMBL/GenBank/DDBJ whole genome shotgun (WGS) entry which is preliminary data.</text>
</comment>
<evidence type="ECO:0000313" key="9">
    <source>
        <dbReference type="EMBL" id="OHA58247.1"/>
    </source>
</evidence>
<evidence type="ECO:0000256" key="4">
    <source>
        <dbReference type="ARBA" id="ARBA00023274"/>
    </source>
</evidence>
<sequence length="220" mass="24079">MLTLNAQKRETFGKKLEGARKDGKLPVVIYGPKEDASSYFVDTKEFNKVYREAGESTVIEFKTEAGDHDVLIKETDHNPISGEVIHVDFYVIEKGKKVEVEVPLVFEGESPAVENLAGILVKVIHDLPIEAMPKDLPHDIKVDISALVDFDSQITVADLVVPAGVTVLIDATEVVALVTEAKEEPVEAEPIDISTIEVEKKGKKDEEGAEAKEGEDKTAE</sequence>
<dbReference type="InterPro" id="IPR001021">
    <property type="entry name" value="Ribosomal_bL25_long"/>
</dbReference>
<evidence type="ECO:0000256" key="6">
    <source>
        <dbReference type="SAM" id="MobiDB-lite"/>
    </source>
</evidence>
<dbReference type="GO" id="GO:0022625">
    <property type="term" value="C:cytosolic large ribosomal subunit"/>
    <property type="evidence" value="ECO:0007669"/>
    <property type="project" value="TreeGrafter"/>
</dbReference>
<dbReference type="InterPro" id="IPR020056">
    <property type="entry name" value="Rbsml_bL25/Gln-tRNA_synth_N"/>
</dbReference>
<evidence type="ECO:0000256" key="5">
    <source>
        <dbReference type="HAMAP-Rule" id="MF_01334"/>
    </source>
</evidence>
<feature type="domain" description="Large ribosomal subunit protein bL25 beta" evidence="8">
    <location>
        <begin position="97"/>
        <end position="181"/>
    </location>
</feature>
<accession>A0A1G2QCN7</accession>
<dbReference type="Pfam" id="PF01386">
    <property type="entry name" value="Ribosomal_L25p"/>
    <property type="match status" value="1"/>
</dbReference>
<dbReference type="InterPro" id="IPR020930">
    <property type="entry name" value="Ribosomal_uL5_bac-type"/>
</dbReference>
<dbReference type="HAMAP" id="MF_01334">
    <property type="entry name" value="Ribosomal_bL25_CTC"/>
    <property type="match status" value="1"/>
</dbReference>
<dbReference type="GO" id="GO:0006412">
    <property type="term" value="P:translation"/>
    <property type="evidence" value="ECO:0007669"/>
    <property type="project" value="UniProtKB-UniRule"/>
</dbReference>
<feature type="compositionally biased region" description="Basic and acidic residues" evidence="6">
    <location>
        <begin position="197"/>
        <end position="220"/>
    </location>
</feature>
<dbReference type="GO" id="GO:0008097">
    <property type="term" value="F:5S rRNA binding"/>
    <property type="evidence" value="ECO:0007669"/>
    <property type="project" value="InterPro"/>
</dbReference>
<organism evidence="9 10">
    <name type="scientific">Candidatus Vogelbacteria bacterium RIFOXYD1_FULL_44_32</name>
    <dbReference type="NCBI Taxonomy" id="1802438"/>
    <lineage>
        <taxon>Bacteria</taxon>
        <taxon>Candidatus Vogeliibacteriota</taxon>
    </lineage>
</organism>
<dbReference type="Gene3D" id="2.40.240.10">
    <property type="entry name" value="Ribosomal Protein L25, Chain P"/>
    <property type="match status" value="1"/>
</dbReference>
<dbReference type="InterPro" id="IPR020057">
    <property type="entry name" value="Ribosomal_bL25_b-dom"/>
</dbReference>
<dbReference type="Pfam" id="PF14693">
    <property type="entry name" value="Ribosomal_TL5_C"/>
    <property type="match status" value="1"/>
</dbReference>